<dbReference type="InterPro" id="IPR000073">
    <property type="entry name" value="AB_hydrolase_1"/>
</dbReference>
<dbReference type="PANTHER" id="PTHR43798">
    <property type="entry name" value="MONOACYLGLYCEROL LIPASE"/>
    <property type="match status" value="1"/>
</dbReference>
<name>A0A178Z644_9EURO</name>
<comment type="caution">
    <text evidence="2">The sequence shown here is derived from an EMBL/GenBank/DDBJ whole genome shotgun (WGS) entry which is preliminary data.</text>
</comment>
<dbReference type="GO" id="GO:0016020">
    <property type="term" value="C:membrane"/>
    <property type="evidence" value="ECO:0007669"/>
    <property type="project" value="TreeGrafter"/>
</dbReference>
<sequence length="271" mass="30372">MASDSKTTLFYVSFNRNAGPSIIFLHGLCSNLNEFTYVFEHSSLHGYHVLAVDLPGHSESSHILPFTLANAANHVAQVIREQARHRRAHVVGASVGGFVALELAKRHPLVVESLFVTGAAPFAGYRKWFAEHPTTLYCLQAPISKYNWVDRAICRWLGVHKPDGLREQEKSNFSRQLLTDGFRSIAEFSERDLALVRVRTLTVAGQVHDDVQATRRMAELLREGCPESKAAMIRGGVHTWHLQFPQLFAQAVTAWIENRHLPDGSVLLLRS</sequence>
<keyword evidence="3" id="KW-1185">Reference proteome</keyword>
<dbReference type="OrthoDB" id="8119704at2759"/>
<dbReference type="InterPro" id="IPR050266">
    <property type="entry name" value="AB_hydrolase_sf"/>
</dbReference>
<accession>A0A178Z644</accession>
<dbReference type="PRINTS" id="PR00111">
    <property type="entry name" value="ABHYDROLASE"/>
</dbReference>
<dbReference type="PANTHER" id="PTHR43798:SF33">
    <property type="entry name" value="HYDROLASE, PUTATIVE (AFU_ORTHOLOGUE AFUA_2G14860)-RELATED"/>
    <property type="match status" value="1"/>
</dbReference>
<proteinExistence type="predicted"/>
<dbReference type="InterPro" id="IPR029058">
    <property type="entry name" value="AB_hydrolase_fold"/>
</dbReference>
<reference evidence="2 3" key="1">
    <citation type="submission" date="2016-04" db="EMBL/GenBank/DDBJ databases">
        <title>Draft genome of Fonsecaea erecta CBS 125763.</title>
        <authorList>
            <person name="Weiss V.A."/>
            <person name="Vicente V.A."/>
            <person name="Raittz R.T."/>
            <person name="Moreno L.F."/>
            <person name="De Souza E.M."/>
            <person name="Pedrosa F.O."/>
            <person name="Steffens M.B."/>
            <person name="Faoro H."/>
            <person name="Tadra-Sfeir M.Z."/>
            <person name="Najafzadeh M.J."/>
            <person name="Felipe M.S."/>
            <person name="Teixeira M."/>
            <person name="Sun J."/>
            <person name="Xi L."/>
            <person name="Gomes R."/>
            <person name="De Azevedo C.M."/>
            <person name="Salgado C.G."/>
            <person name="Da Silva M.B."/>
            <person name="Nascimento M.F."/>
            <person name="Queiroz-Telles F."/>
            <person name="Attili D.S."/>
            <person name="Gorbushina A."/>
        </authorList>
    </citation>
    <scope>NUCLEOTIDE SEQUENCE [LARGE SCALE GENOMIC DNA]</scope>
    <source>
        <strain evidence="2 3">CBS 125763</strain>
    </source>
</reference>
<dbReference type="Proteomes" id="UP000078343">
    <property type="component" value="Unassembled WGS sequence"/>
</dbReference>
<protein>
    <recommendedName>
        <fullName evidence="1">AB hydrolase-1 domain-containing protein</fullName>
    </recommendedName>
</protein>
<dbReference type="STRING" id="1367422.A0A178Z644"/>
<dbReference type="GeneID" id="30014804"/>
<evidence type="ECO:0000259" key="1">
    <source>
        <dbReference type="Pfam" id="PF00561"/>
    </source>
</evidence>
<feature type="domain" description="AB hydrolase-1" evidence="1">
    <location>
        <begin position="20"/>
        <end position="128"/>
    </location>
</feature>
<dbReference type="SUPFAM" id="SSF53474">
    <property type="entry name" value="alpha/beta-Hydrolases"/>
    <property type="match status" value="1"/>
</dbReference>
<evidence type="ECO:0000313" key="3">
    <source>
        <dbReference type="Proteomes" id="UP000078343"/>
    </source>
</evidence>
<dbReference type="Pfam" id="PF00561">
    <property type="entry name" value="Abhydrolase_1"/>
    <property type="match status" value="1"/>
</dbReference>
<organism evidence="2 3">
    <name type="scientific">Fonsecaea erecta</name>
    <dbReference type="NCBI Taxonomy" id="1367422"/>
    <lineage>
        <taxon>Eukaryota</taxon>
        <taxon>Fungi</taxon>
        <taxon>Dikarya</taxon>
        <taxon>Ascomycota</taxon>
        <taxon>Pezizomycotina</taxon>
        <taxon>Eurotiomycetes</taxon>
        <taxon>Chaetothyriomycetidae</taxon>
        <taxon>Chaetothyriales</taxon>
        <taxon>Herpotrichiellaceae</taxon>
        <taxon>Fonsecaea</taxon>
    </lineage>
</organism>
<dbReference type="EMBL" id="LVYI01000012">
    <property type="protein sequence ID" value="OAP54936.1"/>
    <property type="molecule type" value="Genomic_DNA"/>
</dbReference>
<evidence type="ECO:0000313" key="2">
    <source>
        <dbReference type="EMBL" id="OAP54936.1"/>
    </source>
</evidence>
<dbReference type="Gene3D" id="3.40.50.1820">
    <property type="entry name" value="alpha/beta hydrolase"/>
    <property type="match status" value="1"/>
</dbReference>
<gene>
    <name evidence="2" type="ORF">AYL99_10636</name>
</gene>
<dbReference type="AlphaFoldDB" id="A0A178Z644"/>
<dbReference type="RefSeq" id="XP_018688303.1">
    <property type="nucleotide sequence ID" value="XM_018842142.1"/>
</dbReference>